<keyword evidence="4" id="KW-0460">Magnesium</keyword>
<accession>A0A1G7S0A5</accession>
<dbReference type="Gene3D" id="3.40.50.10420">
    <property type="entry name" value="NagB/RpiA/CoA transferase-like"/>
    <property type="match status" value="1"/>
</dbReference>
<reference evidence="6 7" key="1">
    <citation type="submission" date="2016-10" db="EMBL/GenBank/DDBJ databases">
        <authorList>
            <person name="de Groot N.N."/>
        </authorList>
    </citation>
    <scope>NUCLEOTIDE SEQUENCE [LARGE SCALE GENOMIC DNA]</scope>
    <source>
        <strain evidence="6 7">CGMCC 4.3143</strain>
    </source>
</reference>
<dbReference type="GO" id="GO:0030272">
    <property type="term" value="F:5-formyltetrahydrofolate cyclo-ligase activity"/>
    <property type="evidence" value="ECO:0007669"/>
    <property type="project" value="UniProtKB-EC"/>
</dbReference>
<evidence type="ECO:0000256" key="1">
    <source>
        <dbReference type="ARBA" id="ARBA00010638"/>
    </source>
</evidence>
<dbReference type="RefSeq" id="WP_342741162.1">
    <property type="nucleotide sequence ID" value="NZ_FNBE01000009.1"/>
</dbReference>
<dbReference type="AlphaFoldDB" id="A0A1G7S0A5"/>
<keyword evidence="6" id="KW-0436">Ligase</keyword>
<dbReference type="InterPro" id="IPR024185">
    <property type="entry name" value="FTHF_cligase-like_sf"/>
</dbReference>
<dbReference type="Proteomes" id="UP000198967">
    <property type="component" value="Unassembled WGS sequence"/>
</dbReference>
<comment type="similarity">
    <text evidence="1 4">Belongs to the 5-formyltetrahydrofolate cyclo-ligase family.</text>
</comment>
<gene>
    <name evidence="6" type="ORF">SAMN05216377_109183</name>
</gene>
<proteinExistence type="inferred from homology"/>
<dbReference type="STRING" id="366584.SAMN05216377_109183"/>
<keyword evidence="2 4" id="KW-0547">Nucleotide-binding</keyword>
<organism evidence="6 7">
    <name type="scientific">Pseudonocardia oroxyli</name>
    <dbReference type="NCBI Taxonomy" id="366584"/>
    <lineage>
        <taxon>Bacteria</taxon>
        <taxon>Bacillati</taxon>
        <taxon>Actinomycetota</taxon>
        <taxon>Actinomycetes</taxon>
        <taxon>Pseudonocardiales</taxon>
        <taxon>Pseudonocardiaceae</taxon>
        <taxon>Pseudonocardia</taxon>
    </lineage>
</organism>
<sequence length="229" mass="23456">MAEHGSGARSSSHGPNGGTRDPRNPPVPRPAAAAPDKQTLRTRLLAARRALTAPQRAQAAEDLRTHVLEWAQDRPDGPVCAYLPVGAEPGSLDLLDGLRAAGRSVLLPVVPPRPGALDWAPYRGAGSLGPGRLGLREPTTPRLGPAALRTAVAVLVPALAADRAGHRLGRGGGYYDRTLGGSAPGTALLALLYDGELLDAVPADAHDHPVTGVAMPTAGIVVTGNIGRA</sequence>
<dbReference type="GO" id="GO:0035999">
    <property type="term" value="P:tetrahydrofolate interconversion"/>
    <property type="evidence" value="ECO:0007669"/>
    <property type="project" value="TreeGrafter"/>
</dbReference>
<dbReference type="GO" id="GO:0046872">
    <property type="term" value="F:metal ion binding"/>
    <property type="evidence" value="ECO:0007669"/>
    <property type="project" value="UniProtKB-KW"/>
</dbReference>
<dbReference type="NCBIfam" id="TIGR02727">
    <property type="entry name" value="MTHFS_bact"/>
    <property type="match status" value="1"/>
</dbReference>
<comment type="catalytic activity">
    <reaction evidence="4">
        <text>(6S)-5-formyl-5,6,7,8-tetrahydrofolate + ATP = (6R)-5,10-methenyltetrahydrofolate + ADP + phosphate</text>
        <dbReference type="Rhea" id="RHEA:10488"/>
        <dbReference type="ChEBI" id="CHEBI:30616"/>
        <dbReference type="ChEBI" id="CHEBI:43474"/>
        <dbReference type="ChEBI" id="CHEBI:57455"/>
        <dbReference type="ChEBI" id="CHEBI:57457"/>
        <dbReference type="ChEBI" id="CHEBI:456216"/>
        <dbReference type="EC" id="6.3.3.2"/>
    </reaction>
</comment>
<keyword evidence="4" id="KW-0479">Metal-binding</keyword>
<keyword evidence="7" id="KW-1185">Reference proteome</keyword>
<evidence type="ECO:0000256" key="4">
    <source>
        <dbReference type="RuleBase" id="RU361279"/>
    </source>
</evidence>
<dbReference type="SUPFAM" id="SSF100950">
    <property type="entry name" value="NagB/RpiA/CoA transferase-like"/>
    <property type="match status" value="1"/>
</dbReference>
<evidence type="ECO:0000256" key="2">
    <source>
        <dbReference type="ARBA" id="ARBA00022741"/>
    </source>
</evidence>
<dbReference type="InterPro" id="IPR002698">
    <property type="entry name" value="FTHF_cligase"/>
</dbReference>
<evidence type="ECO:0000313" key="7">
    <source>
        <dbReference type="Proteomes" id="UP000198967"/>
    </source>
</evidence>
<dbReference type="EC" id="6.3.3.2" evidence="4"/>
<dbReference type="PANTHER" id="PTHR23407">
    <property type="entry name" value="ATPASE INHIBITOR/5-FORMYLTETRAHYDROFOLATE CYCLO-LIGASE"/>
    <property type="match status" value="1"/>
</dbReference>
<dbReference type="PANTHER" id="PTHR23407:SF1">
    <property type="entry name" value="5-FORMYLTETRAHYDROFOLATE CYCLO-LIGASE"/>
    <property type="match status" value="1"/>
</dbReference>
<name>A0A1G7S0A5_PSEOR</name>
<dbReference type="EMBL" id="FNBE01000009">
    <property type="protein sequence ID" value="SDG15889.1"/>
    <property type="molecule type" value="Genomic_DNA"/>
</dbReference>
<dbReference type="Pfam" id="PF01812">
    <property type="entry name" value="5-FTHF_cyc-lig"/>
    <property type="match status" value="1"/>
</dbReference>
<dbReference type="GO" id="GO:0005524">
    <property type="term" value="F:ATP binding"/>
    <property type="evidence" value="ECO:0007669"/>
    <property type="project" value="UniProtKB-KW"/>
</dbReference>
<feature type="region of interest" description="Disordered" evidence="5">
    <location>
        <begin position="1"/>
        <end position="38"/>
    </location>
</feature>
<evidence type="ECO:0000256" key="3">
    <source>
        <dbReference type="ARBA" id="ARBA00022840"/>
    </source>
</evidence>
<protein>
    <recommendedName>
        <fullName evidence="4">5-formyltetrahydrofolate cyclo-ligase</fullName>
        <ecNumber evidence="4">6.3.3.2</ecNumber>
    </recommendedName>
</protein>
<evidence type="ECO:0000256" key="5">
    <source>
        <dbReference type="SAM" id="MobiDB-lite"/>
    </source>
</evidence>
<comment type="cofactor">
    <cofactor evidence="4">
        <name>Mg(2+)</name>
        <dbReference type="ChEBI" id="CHEBI:18420"/>
    </cofactor>
</comment>
<dbReference type="InterPro" id="IPR037171">
    <property type="entry name" value="NagB/RpiA_transferase-like"/>
</dbReference>
<keyword evidence="3 4" id="KW-0067">ATP-binding</keyword>
<dbReference type="GO" id="GO:0009396">
    <property type="term" value="P:folic acid-containing compound biosynthetic process"/>
    <property type="evidence" value="ECO:0007669"/>
    <property type="project" value="TreeGrafter"/>
</dbReference>
<evidence type="ECO:0000313" key="6">
    <source>
        <dbReference type="EMBL" id="SDG15889.1"/>
    </source>
</evidence>